<organism evidence="2 3">
    <name type="scientific">Tilletia caries</name>
    <name type="common">wheat bunt fungus</name>
    <dbReference type="NCBI Taxonomy" id="13290"/>
    <lineage>
        <taxon>Eukaryota</taxon>
        <taxon>Fungi</taxon>
        <taxon>Dikarya</taxon>
        <taxon>Basidiomycota</taxon>
        <taxon>Ustilaginomycotina</taxon>
        <taxon>Exobasidiomycetes</taxon>
        <taxon>Tilletiales</taxon>
        <taxon>Tilletiaceae</taxon>
        <taxon>Tilletia</taxon>
    </lineage>
</organism>
<sequence length="270" mass="30245">MSEGPYAILPLVDLTEDQRNRLDEEIEDVFESGGCCLNSTDLSPRPFLPGFAGRDFNGLVSLALSQPEDTASGGKFLSDFFGLAKKHPHESATWFLLIDERGAKSLTEEAEEAFNVLASELEQTSLQQYLTDDILGELLPDIMSEGDEELQYLEENPPAESSAARLRLKSIVEKFAQAFVQQRYGDHYANFVTFRWNVNDVDAVLTRKEGEDADVLTEVKYFRMSSIRSELFSAADMLGVCEVKDPLDMFAYLARRAFTNPRGIATEENV</sequence>
<dbReference type="Proteomes" id="UP000077671">
    <property type="component" value="Unassembled WGS sequence"/>
</dbReference>
<reference evidence="1" key="3">
    <citation type="submission" date="2020-10" db="EMBL/GenBank/DDBJ databases">
        <authorList>
            <person name="Sedaghatjoo S."/>
        </authorList>
    </citation>
    <scope>NUCLEOTIDE SEQUENCE</scope>
    <source>
        <strain evidence="1">AZH3</strain>
    </source>
</reference>
<evidence type="ECO:0000313" key="1">
    <source>
        <dbReference type="EMBL" id="CAD6917281.1"/>
    </source>
</evidence>
<protein>
    <submittedName>
        <fullName evidence="2">Uncharacterized protein</fullName>
    </submittedName>
</protein>
<dbReference type="EMBL" id="CAJHJG010002080">
    <property type="protein sequence ID" value="CAD6917281.1"/>
    <property type="molecule type" value="Genomic_DNA"/>
</dbReference>
<comment type="caution">
    <text evidence="2">The sequence shown here is derived from an EMBL/GenBank/DDBJ whole genome shotgun (WGS) entry which is preliminary data.</text>
</comment>
<keyword evidence="4" id="KW-1185">Reference proteome</keyword>
<reference evidence="2" key="2">
    <citation type="journal article" date="2019" name="IMA Fungus">
        <title>Genome sequencing and comparison of five Tilletia species to identify candidate genes for the detection of regulated species infecting wheat.</title>
        <authorList>
            <person name="Nguyen H.D.T."/>
            <person name="Sultana T."/>
            <person name="Kesanakurti P."/>
            <person name="Hambleton S."/>
        </authorList>
    </citation>
    <scope>NUCLEOTIDE SEQUENCE</scope>
    <source>
        <strain evidence="2">DAOMC 238032</strain>
    </source>
</reference>
<gene>
    <name evidence="2" type="ORF">A4X03_0g3099</name>
    <name evidence="1" type="ORF">JKIAZH3_G4695</name>
</gene>
<proteinExistence type="predicted"/>
<evidence type="ECO:0000313" key="2">
    <source>
        <dbReference type="EMBL" id="KAE8261622.1"/>
    </source>
</evidence>
<dbReference type="Proteomes" id="UP000836402">
    <property type="component" value="Unassembled WGS sequence"/>
</dbReference>
<dbReference type="EMBL" id="LWDD02000340">
    <property type="protein sequence ID" value="KAE8261622.1"/>
    <property type="molecule type" value="Genomic_DNA"/>
</dbReference>
<dbReference type="AlphaFoldDB" id="A0A177V7F4"/>
<evidence type="ECO:0000313" key="4">
    <source>
        <dbReference type="Proteomes" id="UP000836402"/>
    </source>
</evidence>
<name>A0A177V7F4_9BASI</name>
<accession>A0A177V7F4</accession>
<reference evidence="2" key="1">
    <citation type="submission" date="2016-04" db="EMBL/GenBank/DDBJ databases">
        <authorList>
            <person name="Nguyen H.D."/>
            <person name="Kesanakurti P."/>
            <person name="Cullis J."/>
            <person name="Levesque C.A."/>
            <person name="Hambleton S."/>
        </authorList>
    </citation>
    <scope>NUCLEOTIDE SEQUENCE</scope>
    <source>
        <strain evidence="2">DAOMC 238032</strain>
    </source>
</reference>
<evidence type="ECO:0000313" key="3">
    <source>
        <dbReference type="Proteomes" id="UP000077671"/>
    </source>
</evidence>